<evidence type="ECO:0000313" key="3">
    <source>
        <dbReference type="EMBL" id="TRO80311.1"/>
    </source>
</evidence>
<dbReference type="EMBL" id="VJVV01000008">
    <property type="protein sequence ID" value="TRO80311.1"/>
    <property type="molecule type" value="Genomic_DNA"/>
</dbReference>
<comment type="caution">
    <text evidence="3">The sequence shown here is derived from an EMBL/GenBank/DDBJ whole genome shotgun (WGS) entry which is preliminary data.</text>
</comment>
<keyword evidence="1" id="KW-0472">Membrane</keyword>
<dbReference type="AlphaFoldDB" id="A0A550JAV4"/>
<feature type="domain" description="Type 4 fimbrial biogenesis protein PilX N-terminal" evidence="2">
    <location>
        <begin position="10"/>
        <end position="50"/>
    </location>
</feature>
<protein>
    <recommendedName>
        <fullName evidence="2">Type 4 fimbrial biogenesis protein PilX N-terminal domain-containing protein</fullName>
    </recommendedName>
</protein>
<keyword evidence="4" id="KW-1185">Reference proteome</keyword>
<evidence type="ECO:0000313" key="4">
    <source>
        <dbReference type="Proteomes" id="UP000317155"/>
    </source>
</evidence>
<dbReference type="Proteomes" id="UP000317155">
    <property type="component" value="Unassembled WGS sequence"/>
</dbReference>
<feature type="transmembrane region" description="Helical" evidence="1">
    <location>
        <begin position="12"/>
        <end position="31"/>
    </location>
</feature>
<sequence length="199" mass="21871">MNDRLQTNEKGFVLISAMLFLIILTTIGILATNMTTVELQISANDRITREDFYNQEMGLTIAKINYQDWMTSEFVKDSTTAAYFPESGTLSTDANGNGIDDRSEITNSAGEVIAIYKARKIDSPAAIISTWEDADKFGSAANHPANQIPVLEHKTDASKVPGSGYGAGNVLRRYALTAYSPRNDRNVILQEGLIRAFPQ</sequence>
<organism evidence="3 4">
    <name type="scientific">Trichloromonas acetexigens</name>
    <dbReference type="NCBI Taxonomy" id="38815"/>
    <lineage>
        <taxon>Bacteria</taxon>
        <taxon>Pseudomonadati</taxon>
        <taxon>Thermodesulfobacteriota</taxon>
        <taxon>Desulfuromonadia</taxon>
        <taxon>Desulfuromonadales</taxon>
        <taxon>Trichloromonadaceae</taxon>
        <taxon>Trichloromonas</taxon>
    </lineage>
</organism>
<gene>
    <name evidence="3" type="ORF">FL622_11825</name>
</gene>
<dbReference type="InterPro" id="IPR025746">
    <property type="entry name" value="PilX_N_dom"/>
</dbReference>
<dbReference type="Pfam" id="PF14341">
    <property type="entry name" value="PilX_N"/>
    <property type="match status" value="1"/>
</dbReference>
<keyword evidence="1" id="KW-1133">Transmembrane helix</keyword>
<accession>A0A550JAV4</accession>
<keyword evidence="1" id="KW-0812">Transmembrane</keyword>
<evidence type="ECO:0000256" key="1">
    <source>
        <dbReference type="SAM" id="Phobius"/>
    </source>
</evidence>
<dbReference type="RefSeq" id="WP_140396692.1">
    <property type="nucleotide sequence ID" value="NZ_FOJJ01000040.1"/>
</dbReference>
<name>A0A550JAV4_9BACT</name>
<reference evidence="3 4" key="1">
    <citation type="submission" date="2019-07" db="EMBL/GenBank/DDBJ databases">
        <title>Insights of Desulfuromonas acetexigens electromicrobiology.</title>
        <authorList>
            <person name="Katuri K."/>
            <person name="Sapireddy V."/>
            <person name="Shaw D.R."/>
            <person name="Saikaly P."/>
        </authorList>
    </citation>
    <scope>NUCLEOTIDE SEQUENCE [LARGE SCALE GENOMIC DNA]</scope>
    <source>
        <strain evidence="3 4">2873</strain>
    </source>
</reference>
<evidence type="ECO:0000259" key="2">
    <source>
        <dbReference type="Pfam" id="PF14341"/>
    </source>
</evidence>
<proteinExistence type="predicted"/>